<sequence>MRWWCDELLHTTWGCTEPDLNLLSVEPLIPYGAIYCSRRHPWFLGNVVIALALVVEVSSPT</sequence>
<evidence type="ECO:0000313" key="2">
    <source>
        <dbReference type="Proteomes" id="UP000242715"/>
    </source>
</evidence>
<dbReference type="AlphaFoldDB" id="A0A2Z6LWW4"/>
<protein>
    <submittedName>
        <fullName evidence="1">Uncharacterized protein</fullName>
    </submittedName>
</protein>
<organism evidence="1 2">
    <name type="scientific">Trifolium subterraneum</name>
    <name type="common">Subterranean clover</name>
    <dbReference type="NCBI Taxonomy" id="3900"/>
    <lineage>
        <taxon>Eukaryota</taxon>
        <taxon>Viridiplantae</taxon>
        <taxon>Streptophyta</taxon>
        <taxon>Embryophyta</taxon>
        <taxon>Tracheophyta</taxon>
        <taxon>Spermatophyta</taxon>
        <taxon>Magnoliopsida</taxon>
        <taxon>eudicotyledons</taxon>
        <taxon>Gunneridae</taxon>
        <taxon>Pentapetalae</taxon>
        <taxon>rosids</taxon>
        <taxon>fabids</taxon>
        <taxon>Fabales</taxon>
        <taxon>Fabaceae</taxon>
        <taxon>Papilionoideae</taxon>
        <taxon>50 kb inversion clade</taxon>
        <taxon>NPAAA clade</taxon>
        <taxon>Hologalegina</taxon>
        <taxon>IRL clade</taxon>
        <taxon>Trifolieae</taxon>
        <taxon>Trifolium</taxon>
    </lineage>
</organism>
<dbReference type="EMBL" id="DF973286">
    <property type="protein sequence ID" value="GAU24224.1"/>
    <property type="molecule type" value="Genomic_DNA"/>
</dbReference>
<keyword evidence="2" id="KW-1185">Reference proteome</keyword>
<proteinExistence type="predicted"/>
<name>A0A2Z6LWW4_TRISU</name>
<dbReference type="Proteomes" id="UP000242715">
    <property type="component" value="Unassembled WGS sequence"/>
</dbReference>
<evidence type="ECO:0000313" key="1">
    <source>
        <dbReference type="EMBL" id="GAU24224.1"/>
    </source>
</evidence>
<gene>
    <name evidence="1" type="ORF">TSUD_23610</name>
</gene>
<accession>A0A2Z6LWW4</accession>
<reference evidence="2" key="1">
    <citation type="journal article" date="2017" name="Front. Plant Sci.">
        <title>Climate Clever Clovers: New Paradigm to Reduce the Environmental Footprint of Ruminants by Breeding Low Methanogenic Forages Utilizing Haplotype Variation.</title>
        <authorList>
            <person name="Kaur P."/>
            <person name="Appels R."/>
            <person name="Bayer P.E."/>
            <person name="Keeble-Gagnere G."/>
            <person name="Wang J."/>
            <person name="Hirakawa H."/>
            <person name="Shirasawa K."/>
            <person name="Vercoe P."/>
            <person name="Stefanova K."/>
            <person name="Durmic Z."/>
            <person name="Nichols P."/>
            <person name="Revell C."/>
            <person name="Isobe S.N."/>
            <person name="Edwards D."/>
            <person name="Erskine W."/>
        </authorList>
    </citation>
    <scope>NUCLEOTIDE SEQUENCE [LARGE SCALE GENOMIC DNA]</scope>
    <source>
        <strain evidence="2">cv. Daliak</strain>
    </source>
</reference>